<feature type="domain" description="Response regulatory" evidence="5">
    <location>
        <begin position="2"/>
        <end position="118"/>
    </location>
</feature>
<comment type="function">
    <text evidence="3">May play the central regulatory role in sporulation. It may be an element of the effector pathway responsible for the activation of sporulation genes in response to nutritional stress. Spo0A may act in concert with spo0H (a sigma factor) to control the expression of some genes that are critical to the sporulation process.</text>
</comment>
<organism evidence="6 7">
    <name type="scientific">Heliorestis convoluta</name>
    <dbReference type="NCBI Taxonomy" id="356322"/>
    <lineage>
        <taxon>Bacteria</taxon>
        <taxon>Bacillati</taxon>
        <taxon>Bacillota</taxon>
        <taxon>Clostridia</taxon>
        <taxon>Eubacteriales</taxon>
        <taxon>Heliobacteriaceae</taxon>
        <taxon>Heliorestis</taxon>
    </lineage>
</organism>
<evidence type="ECO:0000256" key="1">
    <source>
        <dbReference type="ARBA" id="ARBA00018672"/>
    </source>
</evidence>
<dbReference type="PANTHER" id="PTHR44591:SF24">
    <property type="entry name" value="PROTEIN-GLUTAMATE METHYLESTERASE_PROTEIN-GLUTAMINE GLUTAMINASE 1"/>
    <property type="match status" value="1"/>
</dbReference>
<dbReference type="SUPFAM" id="SSF52172">
    <property type="entry name" value="CheY-like"/>
    <property type="match status" value="1"/>
</dbReference>
<reference evidence="7" key="1">
    <citation type="submission" date="2019-11" db="EMBL/GenBank/DDBJ databases">
        <title>Genome sequence of Heliorestis convoluta strain HH, an alkaliphilic and minimalistic phototrophic bacterium from a soda lake in Egypt.</title>
        <authorList>
            <person name="Dewey E.D."/>
            <person name="Stokes L.M."/>
            <person name="Burchell B.M."/>
            <person name="Shaffer K.N."/>
            <person name="Huntington A.M."/>
            <person name="Baker J.M."/>
            <person name="Nadendla S."/>
            <person name="Giglio M.G."/>
            <person name="Touchman J.W."/>
            <person name="Blankenship R.E."/>
            <person name="Madigan M.T."/>
            <person name="Sattley W.M."/>
        </authorList>
    </citation>
    <scope>NUCLEOTIDE SEQUENCE [LARGE SCALE GENOMIC DNA]</scope>
    <source>
        <strain evidence="7">HH</strain>
    </source>
</reference>
<keyword evidence="7" id="KW-1185">Reference proteome</keyword>
<dbReference type="InterPro" id="IPR050595">
    <property type="entry name" value="Bact_response_regulator"/>
</dbReference>
<protein>
    <recommendedName>
        <fullName evidence="1">Stage 0 sporulation protein A homolog</fullName>
    </recommendedName>
</protein>
<dbReference type="InterPro" id="IPR011006">
    <property type="entry name" value="CheY-like_superfamily"/>
</dbReference>
<evidence type="ECO:0000256" key="2">
    <source>
        <dbReference type="ARBA" id="ARBA00022553"/>
    </source>
</evidence>
<feature type="modified residue" description="4-aspartylphosphate" evidence="4">
    <location>
        <position position="53"/>
    </location>
</feature>
<dbReference type="SMART" id="SM00448">
    <property type="entry name" value="REC"/>
    <property type="match status" value="1"/>
</dbReference>
<dbReference type="Pfam" id="PF00072">
    <property type="entry name" value="Response_reg"/>
    <property type="match status" value="1"/>
</dbReference>
<dbReference type="GO" id="GO:0000160">
    <property type="term" value="P:phosphorelay signal transduction system"/>
    <property type="evidence" value="ECO:0007669"/>
    <property type="project" value="InterPro"/>
</dbReference>
<sequence length="121" mass="13834">MKILVIDDSQVYRSQMIRLLRELLPDAEFITAGDGIEGYYSYLREKPDYILLDLLMPGMTGQEVLQKIREEDPYQPVIILTADVQRFVREEVLALGALAVLQKPINREKIAEVVQIMKGAI</sequence>
<dbReference type="InterPro" id="IPR001789">
    <property type="entry name" value="Sig_transdc_resp-reg_receiver"/>
</dbReference>
<keyword evidence="2 4" id="KW-0597">Phosphoprotein</keyword>
<dbReference type="RefSeq" id="WP_153725107.1">
    <property type="nucleotide sequence ID" value="NZ_CP045875.1"/>
</dbReference>
<dbReference type="AlphaFoldDB" id="A0A5Q2MYS0"/>
<evidence type="ECO:0000313" key="7">
    <source>
        <dbReference type="Proteomes" id="UP000366051"/>
    </source>
</evidence>
<name>A0A5Q2MYS0_9FIRM</name>
<dbReference type="PANTHER" id="PTHR44591">
    <property type="entry name" value="STRESS RESPONSE REGULATOR PROTEIN 1"/>
    <property type="match status" value="1"/>
</dbReference>
<dbReference type="PROSITE" id="PS50110">
    <property type="entry name" value="RESPONSE_REGULATORY"/>
    <property type="match status" value="1"/>
</dbReference>
<evidence type="ECO:0000256" key="4">
    <source>
        <dbReference type="PROSITE-ProRule" id="PRU00169"/>
    </source>
</evidence>
<evidence type="ECO:0000256" key="3">
    <source>
        <dbReference type="ARBA" id="ARBA00024867"/>
    </source>
</evidence>
<accession>A0A5Q2MYS0</accession>
<dbReference type="Proteomes" id="UP000366051">
    <property type="component" value="Chromosome"/>
</dbReference>
<dbReference type="EMBL" id="CP045875">
    <property type="protein sequence ID" value="QGG47807.1"/>
    <property type="molecule type" value="Genomic_DNA"/>
</dbReference>
<dbReference type="OrthoDB" id="9802066at2"/>
<dbReference type="Gene3D" id="3.40.50.2300">
    <property type="match status" value="1"/>
</dbReference>
<proteinExistence type="predicted"/>
<evidence type="ECO:0000259" key="5">
    <source>
        <dbReference type="PROSITE" id="PS50110"/>
    </source>
</evidence>
<gene>
    <name evidence="6" type="ORF">FTV88_1709</name>
</gene>
<dbReference type="KEGG" id="hcv:FTV88_1709"/>
<evidence type="ECO:0000313" key="6">
    <source>
        <dbReference type="EMBL" id="QGG47807.1"/>
    </source>
</evidence>